<gene>
    <name evidence="1" type="ORF">SMRZ_LOCUS5527</name>
</gene>
<sequence length="220" mass="25640">MNLSTVSYSHLPLHNSLLYNENNTINIRKYRDEGIHQRYSELCPQLNEMKSMKYSPLRKLDTIITTNTVATTTNNNNSNDMNVTRSFPYLTSNIHSSNSMNPIYLELDTIQNEMKSSNKFKTNELDIHLNYLSQIVYKCSMNPLQLNDHKYNEFNQFIYHYLIESCEYMSCDLTHQPQQQQQTDITLIHPEMDNGINNLTSSELIKLFTDTTGEDFIASV</sequence>
<dbReference type="Proteomes" id="UP000277204">
    <property type="component" value="Unassembled WGS sequence"/>
</dbReference>
<evidence type="ECO:0000313" key="2">
    <source>
        <dbReference type="Proteomes" id="UP000277204"/>
    </source>
</evidence>
<dbReference type="STRING" id="48269.A0A183LP02"/>
<evidence type="ECO:0000313" key="1">
    <source>
        <dbReference type="EMBL" id="VDO66549.1"/>
    </source>
</evidence>
<accession>A0A183LP02</accession>
<keyword evidence="2" id="KW-1185">Reference proteome</keyword>
<name>A0A183LP02_9TREM</name>
<proteinExistence type="predicted"/>
<dbReference type="EMBL" id="UZAI01001922">
    <property type="protein sequence ID" value="VDO66549.1"/>
    <property type="molecule type" value="Genomic_DNA"/>
</dbReference>
<organism evidence="1 2">
    <name type="scientific">Schistosoma margrebowiei</name>
    <dbReference type="NCBI Taxonomy" id="48269"/>
    <lineage>
        <taxon>Eukaryota</taxon>
        <taxon>Metazoa</taxon>
        <taxon>Spiralia</taxon>
        <taxon>Lophotrochozoa</taxon>
        <taxon>Platyhelminthes</taxon>
        <taxon>Trematoda</taxon>
        <taxon>Digenea</taxon>
        <taxon>Strigeidida</taxon>
        <taxon>Schistosomatoidea</taxon>
        <taxon>Schistosomatidae</taxon>
        <taxon>Schistosoma</taxon>
    </lineage>
</organism>
<dbReference type="AlphaFoldDB" id="A0A183LP02"/>
<protein>
    <submittedName>
        <fullName evidence="1">Uncharacterized protein</fullName>
    </submittedName>
</protein>
<reference evidence="1 2" key="1">
    <citation type="submission" date="2018-11" db="EMBL/GenBank/DDBJ databases">
        <authorList>
            <consortium name="Pathogen Informatics"/>
        </authorList>
    </citation>
    <scope>NUCLEOTIDE SEQUENCE [LARGE SCALE GENOMIC DNA]</scope>
    <source>
        <strain evidence="1 2">Zambia</strain>
    </source>
</reference>